<evidence type="ECO:0000313" key="8">
    <source>
        <dbReference type="Proteomes" id="UP000008370"/>
    </source>
</evidence>
<evidence type="ECO:0000256" key="1">
    <source>
        <dbReference type="ARBA" id="ARBA00022723"/>
    </source>
</evidence>
<dbReference type="Proteomes" id="UP000008370">
    <property type="component" value="Unassembled WGS sequence"/>
</dbReference>
<dbReference type="GO" id="GO:0061630">
    <property type="term" value="F:ubiquitin protein ligase activity"/>
    <property type="evidence" value="ECO:0007669"/>
    <property type="project" value="TreeGrafter"/>
</dbReference>
<proteinExistence type="predicted"/>
<dbReference type="InterPro" id="IPR013083">
    <property type="entry name" value="Znf_RING/FYVE/PHD"/>
</dbReference>
<dbReference type="InterPro" id="IPR001841">
    <property type="entry name" value="Znf_RING"/>
</dbReference>
<keyword evidence="3" id="KW-0862">Zinc</keyword>
<dbReference type="GeneID" id="18917385"/>
<feature type="domain" description="RING-type" evidence="6">
    <location>
        <begin position="4"/>
        <end position="27"/>
    </location>
</feature>
<accession>K5W1Y4</accession>
<name>K5W1Y4_PHACS</name>
<dbReference type="Pfam" id="PF13639">
    <property type="entry name" value="zf-RING_2"/>
    <property type="match status" value="1"/>
</dbReference>
<feature type="compositionally biased region" description="Gly residues" evidence="5">
    <location>
        <begin position="184"/>
        <end position="200"/>
    </location>
</feature>
<dbReference type="PROSITE" id="PS50089">
    <property type="entry name" value="ZF_RING_2"/>
    <property type="match status" value="1"/>
</dbReference>
<dbReference type="OrthoDB" id="8062037at2759"/>
<dbReference type="GO" id="GO:0008270">
    <property type="term" value="F:zinc ion binding"/>
    <property type="evidence" value="ECO:0007669"/>
    <property type="project" value="UniProtKB-KW"/>
</dbReference>
<organism evidence="7 8">
    <name type="scientific">Phanerochaete carnosa (strain HHB-10118-sp)</name>
    <name type="common">White-rot fungus</name>
    <name type="synonym">Peniophora carnosa</name>
    <dbReference type="NCBI Taxonomy" id="650164"/>
    <lineage>
        <taxon>Eukaryota</taxon>
        <taxon>Fungi</taxon>
        <taxon>Dikarya</taxon>
        <taxon>Basidiomycota</taxon>
        <taxon>Agaricomycotina</taxon>
        <taxon>Agaricomycetes</taxon>
        <taxon>Polyporales</taxon>
        <taxon>Phanerochaetaceae</taxon>
        <taxon>Phanerochaete</taxon>
    </lineage>
</organism>
<evidence type="ECO:0000313" key="7">
    <source>
        <dbReference type="EMBL" id="EKM53135.1"/>
    </source>
</evidence>
<dbReference type="Gene3D" id="3.30.40.10">
    <property type="entry name" value="Zinc/RING finger domain, C3HC4 (zinc finger)"/>
    <property type="match status" value="1"/>
</dbReference>
<dbReference type="KEGG" id="pco:PHACADRAFT_259318"/>
<dbReference type="PANTHER" id="PTHR45969">
    <property type="entry name" value="RING ZINC FINGER PROTEIN-RELATED"/>
    <property type="match status" value="1"/>
</dbReference>
<dbReference type="AlphaFoldDB" id="K5W1Y4"/>
<feature type="compositionally biased region" description="Polar residues" evidence="5">
    <location>
        <begin position="136"/>
        <end position="161"/>
    </location>
</feature>
<dbReference type="SUPFAM" id="SSF57850">
    <property type="entry name" value="RING/U-box"/>
    <property type="match status" value="1"/>
</dbReference>
<feature type="region of interest" description="Disordered" evidence="5">
    <location>
        <begin position="60"/>
        <end position="161"/>
    </location>
</feature>
<dbReference type="GO" id="GO:0016567">
    <property type="term" value="P:protein ubiquitination"/>
    <property type="evidence" value="ECO:0007669"/>
    <property type="project" value="TreeGrafter"/>
</dbReference>
<dbReference type="HOGENOM" id="CLU_1161501_0_0_1"/>
<dbReference type="InParanoid" id="K5W1Y4"/>
<protein>
    <recommendedName>
        <fullName evidence="6">RING-type domain-containing protein</fullName>
    </recommendedName>
</protein>
<keyword evidence="8" id="KW-1185">Reference proteome</keyword>
<keyword evidence="2 4" id="KW-0863">Zinc-finger</keyword>
<gene>
    <name evidence="7" type="ORF">PHACADRAFT_259318</name>
</gene>
<evidence type="ECO:0000256" key="4">
    <source>
        <dbReference type="PROSITE-ProRule" id="PRU00175"/>
    </source>
</evidence>
<evidence type="ECO:0000259" key="6">
    <source>
        <dbReference type="PROSITE" id="PS50089"/>
    </source>
</evidence>
<sequence>MPNCTHWFHKPCLVQWLKTARTCPTCRAPVEAGRERERNIFGRPRLRISPGGTAPLAVRVRNDSAATNTSQRREGPSRPLPPFRTVDISDGEEDTVLVERRRRSPWRPTFGAPAQPTPWSNPGAAASRGASESWHDSGNTAGRSAPAPNNNTSGTAWSTSAAEPGWHVHDAWGATADVRDNGAAGPGGGASGGRSGGTGGVARNEGEGDGNAQTSRARSPWYTQNHWGSLDGSWPRGPW</sequence>
<evidence type="ECO:0000256" key="3">
    <source>
        <dbReference type="ARBA" id="ARBA00022833"/>
    </source>
</evidence>
<dbReference type="STRING" id="650164.K5W1Y4"/>
<evidence type="ECO:0000256" key="2">
    <source>
        <dbReference type="ARBA" id="ARBA00022771"/>
    </source>
</evidence>
<feature type="compositionally biased region" description="Polar residues" evidence="5">
    <location>
        <begin position="211"/>
        <end position="227"/>
    </location>
</feature>
<keyword evidence="1" id="KW-0479">Metal-binding</keyword>
<evidence type="ECO:0000256" key="5">
    <source>
        <dbReference type="SAM" id="MobiDB-lite"/>
    </source>
</evidence>
<feature type="region of interest" description="Disordered" evidence="5">
    <location>
        <begin position="177"/>
        <end position="239"/>
    </location>
</feature>
<dbReference type="EMBL" id="JH930474">
    <property type="protein sequence ID" value="EKM53135.1"/>
    <property type="molecule type" value="Genomic_DNA"/>
</dbReference>
<dbReference type="RefSeq" id="XP_007397837.1">
    <property type="nucleotide sequence ID" value="XM_007397775.1"/>
</dbReference>
<reference evidence="7 8" key="1">
    <citation type="journal article" date="2012" name="BMC Genomics">
        <title>Comparative genomics of the white-rot fungi, Phanerochaete carnosa and P. chrysosporium, to elucidate the genetic basis of the distinct wood types they colonize.</title>
        <authorList>
            <person name="Suzuki H."/>
            <person name="MacDonald J."/>
            <person name="Syed K."/>
            <person name="Salamov A."/>
            <person name="Hori C."/>
            <person name="Aerts A."/>
            <person name="Henrissat B."/>
            <person name="Wiebenga A."/>
            <person name="vanKuyk P.A."/>
            <person name="Barry K."/>
            <person name="Lindquist E."/>
            <person name="LaButti K."/>
            <person name="Lapidus A."/>
            <person name="Lucas S."/>
            <person name="Coutinho P."/>
            <person name="Gong Y."/>
            <person name="Samejima M."/>
            <person name="Mahadevan R."/>
            <person name="Abou-Zaid M."/>
            <person name="de Vries R.P."/>
            <person name="Igarashi K."/>
            <person name="Yadav J.S."/>
            <person name="Grigoriev I.V."/>
            <person name="Master E.R."/>
        </authorList>
    </citation>
    <scope>NUCLEOTIDE SEQUENCE [LARGE SCALE GENOMIC DNA]</scope>
    <source>
        <strain evidence="7 8">HHB-10118-sp</strain>
    </source>
</reference>
<dbReference type="PANTHER" id="PTHR45969:SF69">
    <property type="entry name" value="FINGER DOMAIN PROTEIN, PUTATIVE (AFU_ORTHOLOGUE AFUA_3G12190)-RELATED"/>
    <property type="match status" value="1"/>
</dbReference>